<dbReference type="RefSeq" id="WP_345419710.1">
    <property type="nucleotide sequence ID" value="NZ_BAABGT010000047.1"/>
</dbReference>
<proteinExistence type="predicted"/>
<dbReference type="EMBL" id="BAABGT010000047">
    <property type="protein sequence ID" value="GAA4549201.1"/>
    <property type="molecule type" value="Genomic_DNA"/>
</dbReference>
<dbReference type="InterPro" id="IPR010982">
    <property type="entry name" value="Lambda_DNA-bd_dom_sf"/>
</dbReference>
<feature type="region of interest" description="Disordered" evidence="1">
    <location>
        <begin position="125"/>
        <end position="165"/>
    </location>
</feature>
<keyword evidence="3" id="KW-1185">Reference proteome</keyword>
<accession>A0ABP8RUV9</accession>
<comment type="caution">
    <text evidence="2">The sequence shown here is derived from an EMBL/GenBank/DDBJ whole genome shotgun (WGS) entry which is preliminary data.</text>
</comment>
<sequence length="165" mass="17954">MTEPQGPGYPAPTLQQLLRARMEEHGWSYTDLERRSDRALSRGRWQQLGAGASQRRFPDPASLVVIAQVLEVDVTTVVLAAARSVGLDARTRDSELSRLLPAGTEQLSDRTRDAILATIRAAVADAAERSPAPQHDHLRGLALEWPKAAAPSRQGPDGPAQHERA</sequence>
<evidence type="ECO:0000313" key="3">
    <source>
        <dbReference type="Proteomes" id="UP001501598"/>
    </source>
</evidence>
<protein>
    <recommendedName>
        <fullName evidence="4">Helix-turn-helix protein</fullName>
    </recommendedName>
</protein>
<dbReference type="Gene3D" id="1.10.260.40">
    <property type="entry name" value="lambda repressor-like DNA-binding domains"/>
    <property type="match status" value="1"/>
</dbReference>
<dbReference type="Proteomes" id="UP001501598">
    <property type="component" value="Unassembled WGS sequence"/>
</dbReference>
<evidence type="ECO:0000313" key="2">
    <source>
        <dbReference type="EMBL" id="GAA4549201.1"/>
    </source>
</evidence>
<organism evidence="2 3">
    <name type="scientific">Pseudonocardia xishanensis</name>
    <dbReference type="NCBI Taxonomy" id="630995"/>
    <lineage>
        <taxon>Bacteria</taxon>
        <taxon>Bacillati</taxon>
        <taxon>Actinomycetota</taxon>
        <taxon>Actinomycetes</taxon>
        <taxon>Pseudonocardiales</taxon>
        <taxon>Pseudonocardiaceae</taxon>
        <taxon>Pseudonocardia</taxon>
    </lineage>
</organism>
<reference evidence="3" key="1">
    <citation type="journal article" date="2019" name="Int. J. Syst. Evol. Microbiol.">
        <title>The Global Catalogue of Microorganisms (GCM) 10K type strain sequencing project: providing services to taxonomists for standard genome sequencing and annotation.</title>
        <authorList>
            <consortium name="The Broad Institute Genomics Platform"/>
            <consortium name="The Broad Institute Genome Sequencing Center for Infectious Disease"/>
            <person name="Wu L."/>
            <person name="Ma J."/>
        </authorList>
    </citation>
    <scope>NUCLEOTIDE SEQUENCE [LARGE SCALE GENOMIC DNA]</scope>
    <source>
        <strain evidence="3">JCM 17906</strain>
    </source>
</reference>
<evidence type="ECO:0000256" key="1">
    <source>
        <dbReference type="SAM" id="MobiDB-lite"/>
    </source>
</evidence>
<evidence type="ECO:0008006" key="4">
    <source>
        <dbReference type="Google" id="ProtNLM"/>
    </source>
</evidence>
<name>A0ABP8RUV9_9PSEU</name>
<gene>
    <name evidence="2" type="ORF">GCM10023175_36850</name>
</gene>